<proteinExistence type="predicted"/>
<accession>A0A7J7D8M0</accession>
<evidence type="ECO:0000256" key="1">
    <source>
        <dbReference type="SAM" id="MobiDB-lite"/>
    </source>
</evidence>
<comment type="caution">
    <text evidence="2">The sequence shown here is derived from an EMBL/GenBank/DDBJ whole genome shotgun (WGS) entry which is preliminary data.</text>
</comment>
<dbReference type="AlphaFoldDB" id="A0A7J7D8M0"/>
<feature type="compositionally biased region" description="Gly residues" evidence="1">
    <location>
        <begin position="165"/>
        <end position="178"/>
    </location>
</feature>
<dbReference type="EMBL" id="JAAARO010000009">
    <property type="protein sequence ID" value="KAF5742599.1"/>
    <property type="molecule type" value="Genomic_DNA"/>
</dbReference>
<reference evidence="2 3" key="1">
    <citation type="journal article" date="2020" name="Nat. Commun.">
        <title>Genome of Tripterygium wilfordii and identification of cytochrome P450 involved in triptolide biosynthesis.</title>
        <authorList>
            <person name="Tu L."/>
            <person name="Su P."/>
            <person name="Zhang Z."/>
            <person name="Gao L."/>
            <person name="Wang J."/>
            <person name="Hu T."/>
            <person name="Zhou J."/>
            <person name="Zhang Y."/>
            <person name="Zhao Y."/>
            <person name="Liu Y."/>
            <person name="Song Y."/>
            <person name="Tong Y."/>
            <person name="Lu Y."/>
            <person name="Yang J."/>
            <person name="Xu C."/>
            <person name="Jia M."/>
            <person name="Peters R.J."/>
            <person name="Huang L."/>
            <person name="Gao W."/>
        </authorList>
    </citation>
    <scope>NUCLEOTIDE SEQUENCE [LARGE SCALE GENOMIC DNA]</scope>
    <source>
        <strain evidence="3">cv. XIE 37</strain>
        <tissue evidence="2">Leaf</tissue>
    </source>
</reference>
<dbReference type="PANTHER" id="PTHR37725:SF1">
    <property type="match status" value="1"/>
</dbReference>
<feature type="region of interest" description="Disordered" evidence="1">
    <location>
        <begin position="132"/>
        <end position="192"/>
    </location>
</feature>
<dbReference type="InParanoid" id="A0A7J7D8M0"/>
<name>A0A7J7D8M0_TRIWF</name>
<sequence length="192" mass="21524">MSRPELNDIHRYGYPTQPATTSTSTSNSGQSPFLGTFDDLGQLEGHLFRRRCNDMDDYYYQRIQSHAGTSTVDPRLLMLLEFSRELYSRRSELFEKIFPGLHDEFIELPKRIDAMLLQGEFNNFPQTQVRSLQRSLSVGSPRTPSSTRGEEDLRLQRFKVRTLVVGGGEPGDRGGSSGGQSQSDTKNGGGAK</sequence>
<dbReference type="PANTHER" id="PTHR37725">
    <property type="match status" value="1"/>
</dbReference>
<feature type="compositionally biased region" description="Basic and acidic residues" evidence="1">
    <location>
        <begin position="1"/>
        <end position="11"/>
    </location>
</feature>
<protein>
    <submittedName>
        <fullName evidence="2">Uncharacterized protein</fullName>
    </submittedName>
</protein>
<dbReference type="Proteomes" id="UP000593562">
    <property type="component" value="Unassembled WGS sequence"/>
</dbReference>
<gene>
    <name evidence="2" type="ORF">HS088_TW09G00650</name>
</gene>
<organism evidence="2 3">
    <name type="scientific">Tripterygium wilfordii</name>
    <name type="common">Thunder God vine</name>
    <dbReference type="NCBI Taxonomy" id="458696"/>
    <lineage>
        <taxon>Eukaryota</taxon>
        <taxon>Viridiplantae</taxon>
        <taxon>Streptophyta</taxon>
        <taxon>Embryophyta</taxon>
        <taxon>Tracheophyta</taxon>
        <taxon>Spermatophyta</taxon>
        <taxon>Magnoliopsida</taxon>
        <taxon>eudicotyledons</taxon>
        <taxon>Gunneridae</taxon>
        <taxon>Pentapetalae</taxon>
        <taxon>rosids</taxon>
        <taxon>fabids</taxon>
        <taxon>Celastrales</taxon>
        <taxon>Celastraceae</taxon>
        <taxon>Tripterygium</taxon>
    </lineage>
</organism>
<feature type="region of interest" description="Disordered" evidence="1">
    <location>
        <begin position="1"/>
        <end position="31"/>
    </location>
</feature>
<feature type="compositionally biased region" description="Polar residues" evidence="1">
    <location>
        <begin position="132"/>
        <end position="147"/>
    </location>
</feature>
<evidence type="ECO:0000313" key="3">
    <source>
        <dbReference type="Proteomes" id="UP000593562"/>
    </source>
</evidence>
<keyword evidence="3" id="KW-1185">Reference proteome</keyword>
<evidence type="ECO:0000313" key="2">
    <source>
        <dbReference type="EMBL" id="KAF5742599.1"/>
    </source>
</evidence>
<dbReference type="FunCoup" id="A0A7J7D8M0">
    <property type="interactions" value="1"/>
</dbReference>